<evidence type="ECO:0000256" key="8">
    <source>
        <dbReference type="ARBA" id="ARBA00022989"/>
    </source>
</evidence>
<dbReference type="GO" id="GO:0008556">
    <property type="term" value="F:P-type potassium transmembrane transporter activity"/>
    <property type="evidence" value="ECO:0007669"/>
    <property type="project" value="InterPro"/>
</dbReference>
<evidence type="ECO:0000256" key="7">
    <source>
        <dbReference type="ARBA" id="ARBA00022958"/>
    </source>
</evidence>
<accession>A0A380DTC7</accession>
<evidence type="ECO:0000256" key="4">
    <source>
        <dbReference type="ARBA" id="ARBA00022692"/>
    </source>
</evidence>
<evidence type="ECO:0000313" key="11">
    <source>
        <dbReference type="EMBL" id="SUK49836.1"/>
    </source>
</evidence>
<dbReference type="EMBL" id="UHAQ01000002">
    <property type="protein sequence ID" value="SUK49836.1"/>
    <property type="molecule type" value="Genomic_DNA"/>
</dbReference>
<keyword evidence="11" id="KW-0378">Hydrolase</keyword>
<evidence type="ECO:0000256" key="5">
    <source>
        <dbReference type="ARBA" id="ARBA00022741"/>
    </source>
</evidence>
<dbReference type="GO" id="GO:0016787">
    <property type="term" value="F:hydrolase activity"/>
    <property type="evidence" value="ECO:0007669"/>
    <property type="project" value="UniProtKB-KW"/>
</dbReference>
<dbReference type="PANTHER" id="PTHR30042:SF2">
    <property type="entry name" value="POTASSIUM-TRANSPORTING ATPASE KDPC SUBUNIT"/>
    <property type="match status" value="1"/>
</dbReference>
<keyword evidence="6" id="KW-0067">ATP-binding</keyword>
<keyword evidence="8" id="KW-1133">Transmembrane helix</keyword>
<sequence>MVLCGFLFPLAITLIGQIFFYQQANGSLITYDNRIVGSKLIGQYWTETRYFHGRPSAVDYNMNPEKLYKNGVSSGGSNESNGNTELIARVKHHVKFGNPNVTIDAATNSGSGLDPHITVENALKQAPRIADARHISTSRVADLIQHRKQRGVLTNDYVNVLELILLLIR</sequence>
<dbReference type="InterPro" id="IPR003820">
    <property type="entry name" value="KdpC"/>
</dbReference>
<dbReference type="EC" id="3.6.3.12" evidence="11"/>
<reference evidence="11 12" key="1">
    <citation type="submission" date="2018-06" db="EMBL/GenBank/DDBJ databases">
        <authorList>
            <consortium name="Pathogen Informatics"/>
            <person name="Doyle S."/>
        </authorList>
    </citation>
    <scope>NUCLEOTIDE SEQUENCE [LARGE SCALE GENOMIC DNA]</scope>
    <source>
        <strain evidence="11 12">NCTC5664</strain>
    </source>
</reference>
<dbReference type="GO" id="GO:0016020">
    <property type="term" value="C:membrane"/>
    <property type="evidence" value="ECO:0007669"/>
    <property type="project" value="InterPro"/>
</dbReference>
<dbReference type="PANTHER" id="PTHR30042">
    <property type="entry name" value="POTASSIUM-TRANSPORTING ATPASE C CHAIN"/>
    <property type="match status" value="1"/>
</dbReference>
<keyword evidence="10" id="KW-0472">Membrane</keyword>
<evidence type="ECO:0000256" key="10">
    <source>
        <dbReference type="ARBA" id="ARBA00023136"/>
    </source>
</evidence>
<proteinExistence type="predicted"/>
<evidence type="ECO:0000256" key="3">
    <source>
        <dbReference type="ARBA" id="ARBA00022538"/>
    </source>
</evidence>
<keyword evidence="5" id="KW-0547">Nucleotide-binding</keyword>
<keyword evidence="1" id="KW-0813">Transport</keyword>
<evidence type="ECO:0000256" key="6">
    <source>
        <dbReference type="ARBA" id="ARBA00022840"/>
    </source>
</evidence>
<dbReference type="Proteomes" id="UP000254502">
    <property type="component" value="Unassembled WGS sequence"/>
</dbReference>
<organism evidence="11 12">
    <name type="scientific">Staphylococcus aureus</name>
    <dbReference type="NCBI Taxonomy" id="1280"/>
    <lineage>
        <taxon>Bacteria</taxon>
        <taxon>Bacillati</taxon>
        <taxon>Bacillota</taxon>
        <taxon>Bacilli</taxon>
        <taxon>Bacillales</taxon>
        <taxon>Staphylococcaceae</taxon>
        <taxon>Staphylococcus</taxon>
    </lineage>
</organism>
<keyword evidence="7" id="KW-0630">Potassium</keyword>
<keyword evidence="9" id="KW-0406">Ion transport</keyword>
<evidence type="ECO:0000256" key="2">
    <source>
        <dbReference type="ARBA" id="ARBA00022475"/>
    </source>
</evidence>
<evidence type="ECO:0000313" key="12">
    <source>
        <dbReference type="Proteomes" id="UP000254502"/>
    </source>
</evidence>
<dbReference type="Pfam" id="PF02669">
    <property type="entry name" value="KdpC"/>
    <property type="match status" value="1"/>
</dbReference>
<dbReference type="AlphaFoldDB" id="A0A380DTC7"/>
<dbReference type="GO" id="GO:0005524">
    <property type="term" value="F:ATP binding"/>
    <property type="evidence" value="ECO:0007669"/>
    <property type="project" value="UniProtKB-KW"/>
</dbReference>
<gene>
    <name evidence="11" type="ORF">NCTC5664_01898</name>
</gene>
<keyword evidence="3" id="KW-0633">Potassium transport</keyword>
<name>A0A380DTC7_STAAU</name>
<evidence type="ECO:0000256" key="1">
    <source>
        <dbReference type="ARBA" id="ARBA00022448"/>
    </source>
</evidence>
<keyword evidence="2" id="KW-1003">Cell membrane</keyword>
<evidence type="ECO:0000256" key="9">
    <source>
        <dbReference type="ARBA" id="ARBA00023065"/>
    </source>
</evidence>
<protein>
    <submittedName>
        <fullName evidence="11">Potassium-transporting ATPase subunit C</fullName>
        <ecNumber evidence="11">3.6.3.12</ecNumber>
    </submittedName>
</protein>
<keyword evidence="4" id="KW-0812">Transmembrane</keyword>
<dbReference type="PIRSF" id="PIRSF001296">
    <property type="entry name" value="K_ATPase_KdpC"/>
    <property type="match status" value="1"/>
</dbReference>